<dbReference type="EMBL" id="JAFBER010000014">
    <property type="protein sequence ID" value="MBM7646025.1"/>
    <property type="molecule type" value="Genomic_DNA"/>
</dbReference>
<sequence>MKKQKSYCSGCYTIQDVSHNECCKCGNYVNKIIIEVQNGNYSFDKTSKWANESY</sequence>
<reference evidence="1 2" key="1">
    <citation type="submission" date="2021-01" db="EMBL/GenBank/DDBJ databases">
        <title>Genomic Encyclopedia of Type Strains, Phase IV (KMG-IV): sequencing the most valuable type-strain genomes for metagenomic binning, comparative biology and taxonomic classification.</title>
        <authorList>
            <person name="Goeker M."/>
        </authorList>
    </citation>
    <scope>NUCLEOTIDE SEQUENCE [LARGE SCALE GENOMIC DNA]</scope>
    <source>
        <strain evidence="1 2">DSM 28236</strain>
    </source>
</reference>
<evidence type="ECO:0000313" key="2">
    <source>
        <dbReference type="Proteomes" id="UP000808914"/>
    </source>
</evidence>
<dbReference type="Proteomes" id="UP000808914">
    <property type="component" value="Unassembled WGS sequence"/>
</dbReference>
<comment type="caution">
    <text evidence="1">The sequence shown here is derived from an EMBL/GenBank/DDBJ whole genome shotgun (WGS) entry which is preliminary data.</text>
</comment>
<keyword evidence="1" id="KW-0378">Hydrolase</keyword>
<accession>A0ABS2Q159</accession>
<keyword evidence="1" id="KW-0255">Endonuclease</keyword>
<organism evidence="1 2">
    <name type="scientific">Scopulibacillus daqui</name>
    <dbReference type="NCBI Taxonomy" id="1469162"/>
    <lineage>
        <taxon>Bacteria</taxon>
        <taxon>Bacillati</taxon>
        <taxon>Bacillota</taxon>
        <taxon>Bacilli</taxon>
        <taxon>Bacillales</taxon>
        <taxon>Sporolactobacillaceae</taxon>
        <taxon>Scopulibacillus</taxon>
    </lineage>
</organism>
<keyword evidence="2" id="KW-1185">Reference proteome</keyword>
<keyword evidence="1" id="KW-0540">Nuclease</keyword>
<gene>
    <name evidence="1" type="ORF">JOD45_002250</name>
</gene>
<evidence type="ECO:0000313" key="1">
    <source>
        <dbReference type="EMBL" id="MBM7646025.1"/>
    </source>
</evidence>
<name>A0ABS2Q159_9BACL</name>
<protein>
    <submittedName>
        <fullName evidence="1">rRNA maturation endonuclease Nob1</fullName>
    </submittedName>
</protein>
<dbReference type="GO" id="GO:0004519">
    <property type="term" value="F:endonuclease activity"/>
    <property type="evidence" value="ECO:0007669"/>
    <property type="project" value="UniProtKB-KW"/>
</dbReference>
<proteinExistence type="predicted"/>